<evidence type="ECO:0000313" key="5">
    <source>
        <dbReference type="Proteomes" id="UP001381693"/>
    </source>
</evidence>
<accession>A0AAN8WAD4</accession>
<name>A0AAN8WAD4_HALRR</name>
<keyword evidence="3" id="KW-1133">Transmembrane helix</keyword>
<feature type="region of interest" description="Disordered" evidence="2">
    <location>
        <begin position="400"/>
        <end position="442"/>
    </location>
</feature>
<dbReference type="EMBL" id="JAXCGZ010022924">
    <property type="protein sequence ID" value="KAK7021025.1"/>
    <property type="molecule type" value="Genomic_DNA"/>
</dbReference>
<keyword evidence="3" id="KW-0472">Membrane</keyword>
<feature type="compositionally biased region" description="Basic and acidic residues" evidence="2">
    <location>
        <begin position="49"/>
        <end position="69"/>
    </location>
</feature>
<dbReference type="Proteomes" id="UP001381693">
    <property type="component" value="Unassembled WGS sequence"/>
</dbReference>
<reference evidence="4 5" key="1">
    <citation type="submission" date="2023-11" db="EMBL/GenBank/DDBJ databases">
        <title>Halocaridina rubra genome assembly.</title>
        <authorList>
            <person name="Smith C."/>
        </authorList>
    </citation>
    <scope>NUCLEOTIDE SEQUENCE [LARGE SCALE GENOMIC DNA]</scope>
    <source>
        <strain evidence="4">EP-1</strain>
        <tissue evidence="4">Whole</tissue>
    </source>
</reference>
<evidence type="ECO:0000256" key="3">
    <source>
        <dbReference type="SAM" id="Phobius"/>
    </source>
</evidence>
<feature type="transmembrane region" description="Helical" evidence="3">
    <location>
        <begin position="7"/>
        <end position="25"/>
    </location>
</feature>
<feature type="region of interest" description="Disordered" evidence="2">
    <location>
        <begin position="49"/>
        <end position="160"/>
    </location>
</feature>
<comment type="caution">
    <text evidence="4">The sequence shown here is derived from an EMBL/GenBank/DDBJ whole genome shotgun (WGS) entry which is preliminary data.</text>
</comment>
<evidence type="ECO:0000256" key="2">
    <source>
        <dbReference type="SAM" id="MobiDB-lite"/>
    </source>
</evidence>
<evidence type="ECO:0000256" key="1">
    <source>
        <dbReference type="SAM" id="Coils"/>
    </source>
</evidence>
<keyword evidence="1" id="KW-0175">Coiled coil</keyword>
<organism evidence="4 5">
    <name type="scientific">Halocaridina rubra</name>
    <name type="common">Hawaiian red shrimp</name>
    <dbReference type="NCBI Taxonomy" id="373956"/>
    <lineage>
        <taxon>Eukaryota</taxon>
        <taxon>Metazoa</taxon>
        <taxon>Ecdysozoa</taxon>
        <taxon>Arthropoda</taxon>
        <taxon>Crustacea</taxon>
        <taxon>Multicrustacea</taxon>
        <taxon>Malacostraca</taxon>
        <taxon>Eumalacostraca</taxon>
        <taxon>Eucarida</taxon>
        <taxon>Decapoda</taxon>
        <taxon>Pleocyemata</taxon>
        <taxon>Caridea</taxon>
        <taxon>Atyoidea</taxon>
        <taxon>Atyidae</taxon>
        <taxon>Halocaridina</taxon>
    </lineage>
</organism>
<keyword evidence="5" id="KW-1185">Reference proteome</keyword>
<sequence length="522" mass="58009">MRLVRRGCFRNLYHIGLIILVIYLLRREMEWVSERYGAKDDDISVLNHEEQNLQNDIPKDVDNEVKGEDPDNGAGDGDIPGGIDINDVGAGNGEIPDSDNNGGAGKVVIPDENNLGAEGEGDVPNGKNGDADDGEISINSNGDKGNGDNHPNPSEDDHLDHFSLRNMPFHVDDLIKEVKLHNYDNHDPKKDVNVKAPREEAGNIGMEEGLAAVNDEENANLFYNANDPQKPVDVVDRVVNDIVKVVNEGLNEQLKVADQDLNNHNLNGDDNSVKDNRKVVNEGLNEQLKAVDQDLNNHNLNGDENSVKDNIKIVDDDAHIENKDDKLQNLDVVRRPDDNGQDIVQPAGNNALNVVPEEKDKPFRFDEINAKLYKDKNIDSFIFDPESGWIPFIAEEDKNKDKKKNSAEVRKQQNGAKPEYTDKRDPVQRGDKEDNDRRSGDGASLRLLYTNADGLAALPLMDIENAMGRLYEDLILARAGDEVGVMEGRRRSHLYTTGTHMVFLEVGVKLTPSWLPPLLGKN</sequence>
<feature type="compositionally biased region" description="Basic and acidic residues" evidence="2">
    <location>
        <begin position="400"/>
        <end position="411"/>
    </location>
</feature>
<feature type="compositionally biased region" description="Basic and acidic residues" evidence="2">
    <location>
        <begin position="419"/>
        <end position="440"/>
    </location>
</feature>
<evidence type="ECO:0000313" key="4">
    <source>
        <dbReference type="EMBL" id="KAK7021025.1"/>
    </source>
</evidence>
<dbReference type="AlphaFoldDB" id="A0AAN8WAD4"/>
<gene>
    <name evidence="4" type="ORF">SK128_012435</name>
</gene>
<keyword evidence="3" id="KW-0812">Transmembrane</keyword>
<protein>
    <submittedName>
        <fullName evidence="4">Uncharacterized protein</fullName>
    </submittedName>
</protein>
<proteinExistence type="predicted"/>
<feature type="coiled-coil region" evidence="1">
    <location>
        <begin position="247"/>
        <end position="301"/>
    </location>
</feature>